<organism evidence="3 4">
    <name type="scientific">Asticcacaulis endophyticus</name>
    <dbReference type="NCBI Taxonomy" id="1395890"/>
    <lineage>
        <taxon>Bacteria</taxon>
        <taxon>Pseudomonadati</taxon>
        <taxon>Pseudomonadota</taxon>
        <taxon>Alphaproteobacteria</taxon>
        <taxon>Caulobacterales</taxon>
        <taxon>Caulobacteraceae</taxon>
        <taxon>Asticcacaulis</taxon>
    </lineage>
</organism>
<dbReference type="RefSeq" id="WP_189485854.1">
    <property type="nucleotide sequence ID" value="NZ_BMZB01000001.1"/>
</dbReference>
<keyword evidence="3" id="KW-0808">Transferase</keyword>
<proteinExistence type="predicted"/>
<dbReference type="PANTHER" id="PTHR23028">
    <property type="entry name" value="ACETYLTRANSFERASE"/>
    <property type="match status" value="1"/>
</dbReference>
<feature type="domain" description="Acyltransferase 3" evidence="2">
    <location>
        <begin position="22"/>
        <end position="339"/>
    </location>
</feature>
<evidence type="ECO:0000313" key="4">
    <source>
        <dbReference type="Proteomes" id="UP000662572"/>
    </source>
</evidence>
<dbReference type="InterPro" id="IPR050879">
    <property type="entry name" value="Acyltransferase_3"/>
</dbReference>
<keyword evidence="4" id="KW-1185">Reference proteome</keyword>
<feature type="transmembrane region" description="Helical" evidence="1">
    <location>
        <begin position="320"/>
        <end position="342"/>
    </location>
</feature>
<name>A0A918Q322_9CAUL</name>
<dbReference type="InterPro" id="IPR002656">
    <property type="entry name" value="Acyl_transf_3_dom"/>
</dbReference>
<dbReference type="GO" id="GO:0016020">
    <property type="term" value="C:membrane"/>
    <property type="evidence" value="ECO:0007669"/>
    <property type="project" value="TreeGrafter"/>
</dbReference>
<dbReference type="Pfam" id="PF01757">
    <property type="entry name" value="Acyl_transf_3"/>
    <property type="match status" value="1"/>
</dbReference>
<dbReference type="GO" id="GO:0000271">
    <property type="term" value="P:polysaccharide biosynthetic process"/>
    <property type="evidence" value="ECO:0007669"/>
    <property type="project" value="TreeGrafter"/>
</dbReference>
<reference evidence="3" key="2">
    <citation type="submission" date="2020-09" db="EMBL/GenBank/DDBJ databases">
        <authorList>
            <person name="Sun Q."/>
            <person name="Kim S."/>
        </authorList>
    </citation>
    <scope>NUCLEOTIDE SEQUENCE</scope>
    <source>
        <strain evidence="3">KCTC 32296</strain>
    </source>
</reference>
<protein>
    <submittedName>
        <fullName evidence="3">Acyltransferase</fullName>
    </submittedName>
</protein>
<feature type="transmembrane region" description="Helical" evidence="1">
    <location>
        <begin position="92"/>
        <end position="113"/>
    </location>
</feature>
<dbReference type="EMBL" id="BMZB01000001">
    <property type="protein sequence ID" value="GGZ30624.1"/>
    <property type="molecule type" value="Genomic_DNA"/>
</dbReference>
<dbReference type="GO" id="GO:0016747">
    <property type="term" value="F:acyltransferase activity, transferring groups other than amino-acyl groups"/>
    <property type="evidence" value="ECO:0007669"/>
    <property type="project" value="InterPro"/>
</dbReference>
<keyword evidence="1" id="KW-1133">Transmembrane helix</keyword>
<evidence type="ECO:0000256" key="1">
    <source>
        <dbReference type="SAM" id="Phobius"/>
    </source>
</evidence>
<gene>
    <name evidence="3" type="primary">nodX</name>
    <name evidence="3" type="ORF">GCM10011273_16290</name>
</gene>
<evidence type="ECO:0000313" key="3">
    <source>
        <dbReference type="EMBL" id="GGZ30624.1"/>
    </source>
</evidence>
<sequence length="384" mass="42663">MAWQGYRTLSKVLSEADNRPSGFDYMRLILSVGVLVSHSVLYNYGDPAGFAFWDSPARPFLKWLVPMFFALSGFLVAGSLDRSKSAISYMGLRAIRIFPALAGLVIVTAFVIGPMTTSLPLQAYFKDSEFTRYLMGVFGHLGFTLPGVFTDLPYPNNVNSQLWTIPYEIKAYFILGVLMVLGVSKRGYLALLAAVALLGRDLFRKFSEGSTFEAPMSTGGEFLMPLFLCGAGLYFYRAWVPHNLPLFVLSAALSVVFLGYVKGGEYIAVLPTAYVTVYLGTLNPKRTGVSAMGDYSYAIYLWGGVIQQAVVFAFPEHREWYWNLLIATPICLMISWLSWMLVERPAMTLRRPLAAIEGFLLGVCAQVHKRAVAWFQVKTGTVPD</sequence>
<feature type="transmembrane region" description="Helical" evidence="1">
    <location>
        <begin position="172"/>
        <end position="198"/>
    </location>
</feature>
<evidence type="ECO:0000259" key="2">
    <source>
        <dbReference type="Pfam" id="PF01757"/>
    </source>
</evidence>
<feature type="transmembrane region" description="Helical" evidence="1">
    <location>
        <begin position="243"/>
        <end position="260"/>
    </location>
</feature>
<feature type="transmembrane region" description="Helical" evidence="1">
    <location>
        <begin position="266"/>
        <end position="283"/>
    </location>
</feature>
<keyword evidence="1" id="KW-0472">Membrane</keyword>
<feature type="transmembrane region" description="Helical" evidence="1">
    <location>
        <begin position="60"/>
        <end position="80"/>
    </location>
</feature>
<dbReference type="AlphaFoldDB" id="A0A918Q322"/>
<feature type="transmembrane region" description="Helical" evidence="1">
    <location>
        <begin position="218"/>
        <end position="236"/>
    </location>
</feature>
<dbReference type="Proteomes" id="UP000662572">
    <property type="component" value="Unassembled WGS sequence"/>
</dbReference>
<keyword evidence="3" id="KW-0012">Acyltransferase</keyword>
<reference evidence="3" key="1">
    <citation type="journal article" date="2014" name="Int. J. Syst. Evol. Microbiol.">
        <title>Complete genome sequence of Corynebacterium casei LMG S-19264T (=DSM 44701T), isolated from a smear-ripened cheese.</title>
        <authorList>
            <consortium name="US DOE Joint Genome Institute (JGI-PGF)"/>
            <person name="Walter F."/>
            <person name="Albersmeier A."/>
            <person name="Kalinowski J."/>
            <person name="Ruckert C."/>
        </authorList>
    </citation>
    <scope>NUCLEOTIDE SEQUENCE</scope>
    <source>
        <strain evidence="3">KCTC 32296</strain>
    </source>
</reference>
<feature type="transmembrane region" description="Helical" evidence="1">
    <location>
        <begin position="28"/>
        <end position="45"/>
    </location>
</feature>
<feature type="transmembrane region" description="Helical" evidence="1">
    <location>
        <begin position="133"/>
        <end position="152"/>
    </location>
</feature>
<feature type="transmembrane region" description="Helical" evidence="1">
    <location>
        <begin position="295"/>
        <end position="314"/>
    </location>
</feature>
<dbReference type="PANTHER" id="PTHR23028:SF53">
    <property type="entry name" value="ACYL_TRANSF_3 DOMAIN-CONTAINING PROTEIN"/>
    <property type="match status" value="1"/>
</dbReference>
<comment type="caution">
    <text evidence="3">The sequence shown here is derived from an EMBL/GenBank/DDBJ whole genome shotgun (WGS) entry which is preliminary data.</text>
</comment>
<accession>A0A918Q322</accession>
<keyword evidence="1" id="KW-0812">Transmembrane</keyword>